<dbReference type="EMBL" id="JAPWGY010000005">
    <property type="protein sequence ID" value="MCZ4281941.1"/>
    <property type="molecule type" value="Genomic_DNA"/>
</dbReference>
<sequence>MFIKAHLPVIPLSFSALAVTLLFACTSEQGYQTISPEKQIVQAGTNFMDTGRWRPLPSPQRAKSYSYIASEGFFIPAQDQINITRLQQELQDVVRRYNITSADELVLDGLYNTKGKKTPESQQAISIISRSLTEMGLNSSTTSRPVAILDPIRYNSAILIHRKIIVAPDCHVPVPPEGARPHRGTFGCSQEANLANMVVSPEALDGSRPLSSPDSTSVTLGIDRYRRGEVKALTSDLATTSGTSLGGQSNNNASQ</sequence>
<evidence type="ECO:0000313" key="3">
    <source>
        <dbReference type="EMBL" id="MCZ4281941.1"/>
    </source>
</evidence>
<evidence type="ECO:0000256" key="1">
    <source>
        <dbReference type="SAM" id="MobiDB-lite"/>
    </source>
</evidence>
<dbReference type="RefSeq" id="WP_269424105.1">
    <property type="nucleotide sequence ID" value="NZ_JAPWGY010000005.1"/>
</dbReference>
<feature type="region of interest" description="Disordered" evidence="1">
    <location>
        <begin position="203"/>
        <end position="222"/>
    </location>
</feature>
<proteinExistence type="predicted"/>
<evidence type="ECO:0000256" key="2">
    <source>
        <dbReference type="SAM" id="SignalP"/>
    </source>
</evidence>
<organism evidence="3 4">
    <name type="scientific">Kiloniella laminariae</name>
    <dbReference type="NCBI Taxonomy" id="454162"/>
    <lineage>
        <taxon>Bacteria</taxon>
        <taxon>Pseudomonadati</taxon>
        <taxon>Pseudomonadota</taxon>
        <taxon>Alphaproteobacteria</taxon>
        <taxon>Rhodospirillales</taxon>
        <taxon>Kiloniellaceae</taxon>
        <taxon>Kiloniella</taxon>
    </lineage>
</organism>
<dbReference type="InterPro" id="IPR019027">
    <property type="entry name" value="Pilus_biogenesis_CpaD-related"/>
</dbReference>
<dbReference type="Pfam" id="PF09476">
    <property type="entry name" value="Pilus_CpaD"/>
    <property type="match status" value="1"/>
</dbReference>
<feature type="compositionally biased region" description="Polar residues" evidence="1">
    <location>
        <begin position="209"/>
        <end position="219"/>
    </location>
</feature>
<accession>A0ABT4LNN9</accession>
<evidence type="ECO:0000313" key="4">
    <source>
        <dbReference type="Proteomes" id="UP001069802"/>
    </source>
</evidence>
<name>A0ABT4LNN9_9PROT</name>
<feature type="signal peptide" evidence="2">
    <location>
        <begin position="1"/>
        <end position="18"/>
    </location>
</feature>
<dbReference type="PROSITE" id="PS51257">
    <property type="entry name" value="PROKAR_LIPOPROTEIN"/>
    <property type="match status" value="1"/>
</dbReference>
<gene>
    <name evidence="3" type="ORF">O4H49_14210</name>
</gene>
<keyword evidence="3" id="KW-0449">Lipoprotein</keyword>
<dbReference type="Proteomes" id="UP001069802">
    <property type="component" value="Unassembled WGS sequence"/>
</dbReference>
<comment type="caution">
    <text evidence="3">The sequence shown here is derived from an EMBL/GenBank/DDBJ whole genome shotgun (WGS) entry which is preliminary data.</text>
</comment>
<feature type="chain" id="PRO_5045407042" evidence="2">
    <location>
        <begin position="19"/>
        <end position="255"/>
    </location>
</feature>
<protein>
    <submittedName>
        <fullName evidence="3">CpaD family pilus assembly lipoprotein</fullName>
    </submittedName>
</protein>
<keyword evidence="4" id="KW-1185">Reference proteome</keyword>
<reference evidence="3" key="1">
    <citation type="submission" date="2022-12" db="EMBL/GenBank/DDBJ databases">
        <title>Bacterial isolates from different developmental stages of Nematostella vectensis.</title>
        <authorList>
            <person name="Fraune S."/>
        </authorList>
    </citation>
    <scope>NUCLEOTIDE SEQUENCE</scope>
    <source>
        <strain evidence="3">G21630-S1</strain>
    </source>
</reference>
<keyword evidence="2" id="KW-0732">Signal</keyword>